<evidence type="ECO:0000313" key="1">
    <source>
        <dbReference type="EMBL" id="VEA03783.1"/>
    </source>
</evidence>
<protein>
    <submittedName>
        <fullName evidence="1">Uncharacterized protein</fullName>
    </submittedName>
</protein>
<dbReference type="Proteomes" id="UP000267858">
    <property type="component" value="Chromosome"/>
</dbReference>
<gene>
    <name evidence="1" type="ORF">NCTC5773_02856</name>
</gene>
<sequence>MTVHLLAVRYVDGNLMTNTIFHVEIVFQAVA</sequence>
<dbReference type="AlphaFoldDB" id="A0A6D2GAY0"/>
<evidence type="ECO:0000313" key="2">
    <source>
        <dbReference type="Proteomes" id="UP000267858"/>
    </source>
</evidence>
<accession>A0A6D2GAY0</accession>
<name>A0A6D2GAY0_SALER</name>
<reference evidence="1 2" key="1">
    <citation type="submission" date="2018-12" db="EMBL/GenBank/DDBJ databases">
        <authorList>
            <consortium name="Pathogen Informatics"/>
        </authorList>
    </citation>
    <scope>NUCLEOTIDE SEQUENCE [LARGE SCALE GENOMIC DNA]</scope>
    <source>
        <strain evidence="1 2">NCTC5773</strain>
    </source>
</reference>
<dbReference type="EMBL" id="LR134141">
    <property type="protein sequence ID" value="VEA03783.1"/>
    <property type="molecule type" value="Genomic_DNA"/>
</dbReference>
<organism evidence="1 2">
    <name type="scientific">Salmonella enterica subsp. salamae</name>
    <dbReference type="NCBI Taxonomy" id="59202"/>
    <lineage>
        <taxon>Bacteria</taxon>
        <taxon>Pseudomonadati</taxon>
        <taxon>Pseudomonadota</taxon>
        <taxon>Gammaproteobacteria</taxon>
        <taxon>Enterobacterales</taxon>
        <taxon>Enterobacteriaceae</taxon>
        <taxon>Salmonella</taxon>
    </lineage>
</organism>
<proteinExistence type="predicted"/>